<gene>
    <name evidence="12" type="ORF">OEZ85_014186</name>
</gene>
<keyword evidence="13" id="KW-1185">Reference proteome</keyword>
<keyword evidence="9" id="KW-0539">Nucleus</keyword>
<organism evidence="12 13">
    <name type="scientific">Tetradesmus obliquus</name>
    <name type="common">Green alga</name>
    <name type="synonym">Acutodesmus obliquus</name>
    <dbReference type="NCBI Taxonomy" id="3088"/>
    <lineage>
        <taxon>Eukaryota</taxon>
        <taxon>Viridiplantae</taxon>
        <taxon>Chlorophyta</taxon>
        <taxon>core chlorophytes</taxon>
        <taxon>Chlorophyceae</taxon>
        <taxon>CS clade</taxon>
        <taxon>Sphaeropleales</taxon>
        <taxon>Scenedesmaceae</taxon>
        <taxon>Tetradesmus</taxon>
    </lineage>
</organism>
<keyword evidence="6" id="KW-0805">Transcription regulation</keyword>
<feature type="compositionally biased region" description="Low complexity" evidence="10">
    <location>
        <begin position="88"/>
        <end position="99"/>
    </location>
</feature>
<proteinExistence type="inferred from homology"/>
<evidence type="ECO:0000256" key="8">
    <source>
        <dbReference type="ARBA" id="ARBA00023163"/>
    </source>
</evidence>
<reference evidence="12 13" key="1">
    <citation type="submission" date="2023-05" db="EMBL/GenBank/DDBJ databases">
        <title>A 100% complete, gapless, phased diploid assembly of the Scenedesmus obliquus UTEX 3031 genome.</title>
        <authorList>
            <person name="Biondi T.C."/>
            <person name="Hanschen E.R."/>
            <person name="Kwon T."/>
            <person name="Eng W."/>
            <person name="Kruse C.P.S."/>
            <person name="Koehler S.I."/>
            <person name="Kunde Y."/>
            <person name="Gleasner C.D."/>
            <person name="You Mak K.T."/>
            <person name="Polle J."/>
            <person name="Hovde B.T."/>
            <person name="Starkenburg S.R."/>
        </authorList>
    </citation>
    <scope>NUCLEOTIDE SEQUENCE [LARGE SCALE GENOMIC DNA]</scope>
    <source>
        <strain evidence="12 13">DOE0152z</strain>
    </source>
</reference>
<keyword evidence="7" id="KW-0238">DNA-binding</keyword>
<sequence>MHHLLKVQGEALVNKFGCSSELPGLLRQLWLSHIPSTGILEPQPHRALRNRTALGTAAAAAAAAAAGGGSQHLGQQGGDVSDEDGSSDGEQQQQQQQQQHGVRALSGLRAAQLVEPHNMKQLLWKLLHPQATLQLCFLGCVLLREAVTLFELLRWALDGQLPFLELPHCSMQVATGGVLSILPVRCLQPQLQLDPLAFCNSCCQLAAQLGLALPQPPGEALLLRTIKELGLPQVVYETALQLYCLYLIDTPEMQSYVRRLERQLLAFESALKVMDQLKSASVGEG</sequence>
<feature type="region of interest" description="Disordered" evidence="10">
    <location>
        <begin position="66"/>
        <end position="101"/>
    </location>
</feature>
<feature type="domain" description="Rrn7/TAF1B N-terminal cyclin" evidence="11">
    <location>
        <begin position="3"/>
        <end position="166"/>
    </location>
</feature>
<evidence type="ECO:0000256" key="2">
    <source>
        <dbReference type="ARBA" id="ARBA00006899"/>
    </source>
</evidence>
<evidence type="ECO:0000256" key="10">
    <source>
        <dbReference type="SAM" id="MobiDB-lite"/>
    </source>
</evidence>
<accession>A0ABY8U787</accession>
<evidence type="ECO:0000256" key="7">
    <source>
        <dbReference type="ARBA" id="ARBA00023125"/>
    </source>
</evidence>
<evidence type="ECO:0000256" key="1">
    <source>
        <dbReference type="ARBA" id="ARBA00004604"/>
    </source>
</evidence>
<dbReference type="PANTHER" id="PTHR31576">
    <property type="entry name" value="TATA BOX-BINDING PROTEIN-ASSOCIATED FACTOR RNA POLYMERASE I SUBUNIT B"/>
    <property type="match status" value="1"/>
</dbReference>
<dbReference type="InterPro" id="IPR048540">
    <property type="entry name" value="Rrn7_cyclin_N"/>
</dbReference>
<dbReference type="EMBL" id="CP126215">
    <property type="protein sequence ID" value="WIA17321.1"/>
    <property type="molecule type" value="Genomic_DNA"/>
</dbReference>
<evidence type="ECO:0000313" key="13">
    <source>
        <dbReference type="Proteomes" id="UP001244341"/>
    </source>
</evidence>
<dbReference type="Pfam" id="PF20644">
    <property type="entry name" value="Rrn7_cyclin_N"/>
    <property type="match status" value="1"/>
</dbReference>
<dbReference type="Proteomes" id="UP001244341">
    <property type="component" value="Chromosome 8b"/>
</dbReference>
<evidence type="ECO:0000256" key="6">
    <source>
        <dbReference type="ARBA" id="ARBA00023015"/>
    </source>
</evidence>
<keyword evidence="8" id="KW-0804">Transcription</keyword>
<evidence type="ECO:0000313" key="12">
    <source>
        <dbReference type="EMBL" id="WIA17321.1"/>
    </source>
</evidence>
<evidence type="ECO:0000256" key="4">
    <source>
        <dbReference type="ARBA" id="ARBA00022771"/>
    </source>
</evidence>
<dbReference type="InterPro" id="IPR033599">
    <property type="entry name" value="TAF1B/Rrn7"/>
</dbReference>
<keyword evidence="5" id="KW-0862">Zinc</keyword>
<dbReference type="PANTHER" id="PTHR31576:SF2">
    <property type="entry name" value="TATA BOX-BINDING PROTEIN-ASSOCIATED FACTOR RNA POLYMERASE I SUBUNIT B"/>
    <property type="match status" value="1"/>
</dbReference>
<protein>
    <recommendedName>
        <fullName evidence="11">Rrn7/TAF1B N-terminal cyclin domain-containing protein</fullName>
    </recommendedName>
</protein>
<comment type="subcellular location">
    <subcellularLocation>
        <location evidence="1">Nucleus</location>
        <location evidence="1">Nucleolus</location>
    </subcellularLocation>
</comment>
<feature type="compositionally biased region" description="Gly residues" evidence="10">
    <location>
        <begin position="66"/>
        <end position="77"/>
    </location>
</feature>
<evidence type="ECO:0000256" key="5">
    <source>
        <dbReference type="ARBA" id="ARBA00022833"/>
    </source>
</evidence>
<evidence type="ECO:0000256" key="9">
    <source>
        <dbReference type="ARBA" id="ARBA00023242"/>
    </source>
</evidence>
<evidence type="ECO:0000256" key="3">
    <source>
        <dbReference type="ARBA" id="ARBA00022723"/>
    </source>
</evidence>
<comment type="similarity">
    <text evidence="2">Belongs to the RRN7/TAF1B family.</text>
</comment>
<evidence type="ECO:0000259" key="11">
    <source>
        <dbReference type="Pfam" id="PF20644"/>
    </source>
</evidence>
<name>A0ABY8U787_TETOB</name>
<keyword evidence="3" id="KW-0479">Metal-binding</keyword>
<keyword evidence="4" id="KW-0863">Zinc-finger</keyword>